<dbReference type="SUPFAM" id="SSF53756">
    <property type="entry name" value="UDP-Glycosyltransferase/glycogen phosphorylase"/>
    <property type="match status" value="1"/>
</dbReference>
<dbReference type="Gene3D" id="3.40.50.2000">
    <property type="entry name" value="Glycogen Phosphorylase B"/>
    <property type="match status" value="2"/>
</dbReference>
<feature type="region of interest" description="Disordered" evidence="1">
    <location>
        <begin position="395"/>
        <end position="419"/>
    </location>
</feature>
<keyword evidence="3" id="KW-0808">Transferase</keyword>
<protein>
    <submittedName>
        <fullName evidence="3">Glycosyltransferase</fullName>
        <ecNumber evidence="3">2.4.-.-</ecNumber>
    </submittedName>
</protein>
<keyword evidence="3" id="KW-0328">Glycosyltransferase</keyword>
<name>A0AAU7JK69_9HYPH</name>
<gene>
    <name evidence="3" type="ORF">ABEG18_07075</name>
</gene>
<dbReference type="PANTHER" id="PTHR12526">
    <property type="entry name" value="GLYCOSYLTRANSFERASE"/>
    <property type="match status" value="1"/>
</dbReference>
<dbReference type="PANTHER" id="PTHR12526:SF638">
    <property type="entry name" value="SPORE COAT PROTEIN SA"/>
    <property type="match status" value="1"/>
</dbReference>
<sequence length="419" mass="43932">MKLVVLTNDFPYFVAHRLHVAQAAANAGWTVTVIGPQSQPIPPELAACGFDISVLPLVRSKLDPAADLNYVRGLVAALGRIRPDVVHAITIKPVLLGGMALQAARLALGRRFGFVATIPGLGLVFSTSAGASRLGRLRRLAVEALYRAALAYPGVRVTFETQSDRAFFMERFGLPADRAILLAGTGVDLSRFVPGRPPAAPMRVLFAGRLLHSKGVDTFCEAARLARSQGLNVEWLIAGWRDGGSADALSEDDIEALRRSSDVTFLGHVADMPALLAGVHVLALPTRYPEGVPRILIEAAACGVAIVVPDFPGARRLVDHEVSGLLIDDDAGAPAGGPTPAAVSLAQAIARLAGDPGLRARLAAAAQRRVLRDGYGAPEIQTRFLEIFADSAGRPAPSAAGGVAHPARALDVAAPAERS</sequence>
<dbReference type="RefSeq" id="WP_406857380.1">
    <property type="nucleotide sequence ID" value="NZ_CP157484.1"/>
</dbReference>
<dbReference type="EMBL" id="CP157484">
    <property type="protein sequence ID" value="XBO40519.1"/>
    <property type="molecule type" value="Genomic_DNA"/>
</dbReference>
<dbReference type="Pfam" id="PF13579">
    <property type="entry name" value="Glyco_trans_4_4"/>
    <property type="match status" value="1"/>
</dbReference>
<reference evidence="3" key="1">
    <citation type="submission" date="2024-05" db="EMBL/GenBank/DDBJ databases">
        <authorList>
            <person name="Kim S."/>
            <person name="Heo J."/>
            <person name="Choi H."/>
            <person name="Choi Y."/>
            <person name="Kwon S.-W."/>
            <person name="Kim Y."/>
        </authorList>
    </citation>
    <scope>NUCLEOTIDE SEQUENCE</scope>
    <source>
        <strain evidence="3">KACC 23698</strain>
    </source>
</reference>
<dbReference type="InterPro" id="IPR028098">
    <property type="entry name" value="Glyco_trans_4-like_N"/>
</dbReference>
<organism evidence="3">
    <name type="scientific">Alsobacter sp. KACC 23698</name>
    <dbReference type="NCBI Taxonomy" id="3149229"/>
    <lineage>
        <taxon>Bacteria</taxon>
        <taxon>Pseudomonadati</taxon>
        <taxon>Pseudomonadota</taxon>
        <taxon>Alphaproteobacteria</taxon>
        <taxon>Hyphomicrobiales</taxon>
        <taxon>Alsobacteraceae</taxon>
        <taxon>Alsobacter</taxon>
    </lineage>
</organism>
<proteinExistence type="predicted"/>
<feature type="domain" description="Glycosyltransferase subfamily 4-like N-terminal" evidence="2">
    <location>
        <begin position="18"/>
        <end position="179"/>
    </location>
</feature>
<dbReference type="AlphaFoldDB" id="A0AAU7JK69"/>
<dbReference type="Pfam" id="PF13692">
    <property type="entry name" value="Glyco_trans_1_4"/>
    <property type="match status" value="1"/>
</dbReference>
<evidence type="ECO:0000259" key="2">
    <source>
        <dbReference type="Pfam" id="PF13579"/>
    </source>
</evidence>
<feature type="compositionally biased region" description="Low complexity" evidence="1">
    <location>
        <begin position="395"/>
        <end position="404"/>
    </location>
</feature>
<accession>A0AAU7JK69</accession>
<evidence type="ECO:0000256" key="1">
    <source>
        <dbReference type="SAM" id="MobiDB-lite"/>
    </source>
</evidence>
<dbReference type="EC" id="2.4.-.-" evidence="3"/>
<evidence type="ECO:0000313" key="3">
    <source>
        <dbReference type="EMBL" id="XBO40519.1"/>
    </source>
</evidence>
<dbReference type="GO" id="GO:0016757">
    <property type="term" value="F:glycosyltransferase activity"/>
    <property type="evidence" value="ECO:0007669"/>
    <property type="project" value="UniProtKB-KW"/>
</dbReference>